<dbReference type="Proteomes" id="UP000823847">
    <property type="component" value="Unassembled WGS sequence"/>
</dbReference>
<organism evidence="2 3">
    <name type="scientific">Candidatus Parabacteroides intestinigallinarum</name>
    <dbReference type="NCBI Taxonomy" id="2838722"/>
    <lineage>
        <taxon>Bacteria</taxon>
        <taxon>Pseudomonadati</taxon>
        <taxon>Bacteroidota</taxon>
        <taxon>Bacteroidia</taxon>
        <taxon>Bacteroidales</taxon>
        <taxon>Tannerellaceae</taxon>
        <taxon>Parabacteroides</taxon>
    </lineage>
</organism>
<reference evidence="2" key="1">
    <citation type="journal article" date="2021" name="PeerJ">
        <title>Extensive microbial diversity within the chicken gut microbiome revealed by metagenomics and culture.</title>
        <authorList>
            <person name="Gilroy R."/>
            <person name="Ravi A."/>
            <person name="Getino M."/>
            <person name="Pursley I."/>
            <person name="Horton D.L."/>
            <person name="Alikhan N.F."/>
            <person name="Baker D."/>
            <person name="Gharbi K."/>
            <person name="Hall N."/>
            <person name="Watson M."/>
            <person name="Adriaenssens E.M."/>
            <person name="Foster-Nyarko E."/>
            <person name="Jarju S."/>
            <person name="Secka A."/>
            <person name="Antonio M."/>
            <person name="Oren A."/>
            <person name="Chaudhuri R.R."/>
            <person name="La Ragione R."/>
            <person name="Hildebrand F."/>
            <person name="Pallen M.J."/>
        </authorList>
    </citation>
    <scope>NUCLEOTIDE SEQUENCE</scope>
    <source>
        <strain evidence="2">ChiHecec2B26-12326</strain>
    </source>
</reference>
<dbReference type="InterPro" id="IPR021857">
    <property type="entry name" value="DUF3467"/>
</dbReference>
<reference evidence="2" key="2">
    <citation type="submission" date="2021-04" db="EMBL/GenBank/DDBJ databases">
        <authorList>
            <person name="Gilroy R."/>
        </authorList>
    </citation>
    <scope>NUCLEOTIDE SEQUENCE</scope>
    <source>
        <strain evidence="2">ChiHecec2B26-12326</strain>
    </source>
</reference>
<proteinExistence type="predicted"/>
<name>A0A9D1XQ60_9BACT</name>
<sequence length="107" mass="11792">MEDNKPANNEIQIELSEEMAQGTYANLAIISHSSSEFILDFIRVVPGAPKAQVKSRVILTPDNAQRLLFALQDNIKKFGEQLQAQQQAASNSSRTANFEDFAPKGEA</sequence>
<protein>
    <submittedName>
        <fullName evidence="2">DUF3467 domain-containing protein</fullName>
    </submittedName>
</protein>
<evidence type="ECO:0000313" key="3">
    <source>
        <dbReference type="Proteomes" id="UP000823847"/>
    </source>
</evidence>
<evidence type="ECO:0000256" key="1">
    <source>
        <dbReference type="SAM" id="MobiDB-lite"/>
    </source>
</evidence>
<comment type="caution">
    <text evidence="2">The sequence shown here is derived from an EMBL/GenBank/DDBJ whole genome shotgun (WGS) entry which is preliminary data.</text>
</comment>
<dbReference type="AlphaFoldDB" id="A0A9D1XQ60"/>
<gene>
    <name evidence="2" type="ORF">H9848_01410</name>
</gene>
<feature type="region of interest" description="Disordered" evidence="1">
    <location>
        <begin position="86"/>
        <end position="107"/>
    </location>
</feature>
<dbReference type="EMBL" id="DXEN01000009">
    <property type="protein sequence ID" value="HIX85250.1"/>
    <property type="molecule type" value="Genomic_DNA"/>
</dbReference>
<evidence type="ECO:0000313" key="2">
    <source>
        <dbReference type="EMBL" id="HIX85250.1"/>
    </source>
</evidence>
<dbReference type="Pfam" id="PF11950">
    <property type="entry name" value="DUF3467"/>
    <property type="match status" value="1"/>
</dbReference>
<accession>A0A9D1XQ60</accession>